<evidence type="ECO:0000313" key="2">
    <source>
        <dbReference type="EMBL" id="CAL4168569.1"/>
    </source>
</evidence>
<feature type="non-terminal residue" evidence="2">
    <location>
        <position position="572"/>
    </location>
</feature>
<comment type="caution">
    <text evidence="2">The sequence shown here is derived from an EMBL/GenBank/DDBJ whole genome shotgun (WGS) entry which is preliminary data.</text>
</comment>
<reference evidence="2 3" key="1">
    <citation type="submission" date="2024-05" db="EMBL/GenBank/DDBJ databases">
        <authorList>
            <person name="Wallberg A."/>
        </authorList>
    </citation>
    <scope>NUCLEOTIDE SEQUENCE [LARGE SCALE GENOMIC DNA]</scope>
</reference>
<accession>A0AAV2SBT8</accession>
<feature type="region of interest" description="Disordered" evidence="1">
    <location>
        <begin position="470"/>
        <end position="502"/>
    </location>
</feature>
<name>A0AAV2SBT8_MEGNR</name>
<sequence>MKNMNKSVYEFTDESCGTSHDRSNLALSNKGNGGNKISNCISSQEKESKVKDSNYAVKAKEYLTNKKLFKQNKISRNDFSGLNSYNTSCNIPEYVTPNKKIKLSKKVEQSGSCYFNDESAIGKLTRSNFSSNKHKLFSVAAPGSIISANSISPDFIFGKENTANITPVKVEGNSNKKAVEHLTPSSVFSIHYSAGKIAQPSFISSQIESSCKQLSEGEKTQNDSRPKPVFMSVSNSCTHPITVYNHIDSEDISGRLTVIRDSQTGRRLALLPLSEDAVGDDIRIDVSVRKYPKRPRKSTSILNSSIFTLSPNDIVPPTLVETVRGTVPSTPEEIIEDSILKPQQKKSSCQRNLCMEFEAQIHSNTTDIIMQDMSDELKLKKQRSEKEDNLRKSKLIELKTENYMNKNQVSPVNNVEDIPLSLTNSVKRCFLTPMCVDDPFSPVVEQSNDVSTISVSVSPKKVLSSEIDSDSHCSISSNSTLGSSECSGSNTSNSNKSTTSSKCKKRSCAGRILQNLRYTSYVPGLSQRLSSPSKKFQSGLCAFHCRSKKILKNPKLADPCCPLCMMTMENQV</sequence>
<dbReference type="Proteomes" id="UP001497623">
    <property type="component" value="Unassembled WGS sequence"/>
</dbReference>
<dbReference type="AlphaFoldDB" id="A0AAV2SBT8"/>
<feature type="compositionally biased region" description="Low complexity" evidence="1">
    <location>
        <begin position="470"/>
        <end position="501"/>
    </location>
</feature>
<protein>
    <submittedName>
        <fullName evidence="2">Uncharacterized protein</fullName>
    </submittedName>
</protein>
<keyword evidence="3" id="KW-1185">Reference proteome</keyword>
<evidence type="ECO:0000256" key="1">
    <source>
        <dbReference type="SAM" id="MobiDB-lite"/>
    </source>
</evidence>
<gene>
    <name evidence="2" type="ORF">MNOR_LOCUS33715</name>
</gene>
<proteinExistence type="predicted"/>
<evidence type="ECO:0000313" key="3">
    <source>
        <dbReference type="Proteomes" id="UP001497623"/>
    </source>
</evidence>
<organism evidence="2 3">
    <name type="scientific">Meganyctiphanes norvegica</name>
    <name type="common">Northern krill</name>
    <name type="synonym">Thysanopoda norvegica</name>
    <dbReference type="NCBI Taxonomy" id="48144"/>
    <lineage>
        <taxon>Eukaryota</taxon>
        <taxon>Metazoa</taxon>
        <taxon>Ecdysozoa</taxon>
        <taxon>Arthropoda</taxon>
        <taxon>Crustacea</taxon>
        <taxon>Multicrustacea</taxon>
        <taxon>Malacostraca</taxon>
        <taxon>Eumalacostraca</taxon>
        <taxon>Eucarida</taxon>
        <taxon>Euphausiacea</taxon>
        <taxon>Euphausiidae</taxon>
        <taxon>Meganyctiphanes</taxon>
    </lineage>
</organism>
<dbReference type="EMBL" id="CAXKWB010049435">
    <property type="protein sequence ID" value="CAL4168569.1"/>
    <property type="molecule type" value="Genomic_DNA"/>
</dbReference>